<keyword evidence="3" id="KW-1185">Reference proteome</keyword>
<name>A0ABN9XZP1_9DINO</name>
<accession>A0ABN9XZP1</accession>
<evidence type="ECO:0000313" key="3">
    <source>
        <dbReference type="Proteomes" id="UP001189429"/>
    </source>
</evidence>
<gene>
    <name evidence="2" type="ORF">PCOR1329_LOCUS80870</name>
</gene>
<dbReference type="EMBL" id="CAUYUJ010021502">
    <property type="protein sequence ID" value="CAK0905014.1"/>
    <property type="molecule type" value="Genomic_DNA"/>
</dbReference>
<proteinExistence type="predicted"/>
<sequence>MQAKSGDMTVGVRRGDVVARRDQAFWQKAHGALFGLAGQMTAGQVADTLLAVATAQLCPVNLLEGLQDQLRRLRGELEADEAITCAWALCSMQLLSEGLHPELLERAVGGELAGKQAGQLRQVALTMELEPAALRAREALPERLRARLRERADAGAEHGQGDEGVAEELAELLGESGAGLALSEQVGGFYVVDLAVRPREGPPIAVLLDGALRGRWPTTCTGAWPGRPCPTGSGSVRARRSPLAEPGGRRPPTAGPGLAWRSAAVQVLKCRHLRRLGWAVAWLPAPRWRFGSDEDQRGIAAALLSELNSHARPVAFRVPWCRSLRAGGSRAPKGRQRAWAGPLRQPAMAPQPRPAGPTSGGGPAFGLLPAALVGVAAAKLATGDLWGGLGLVLLLLLGSCSPATGSEQCSFLLARGYSLLAVAVAFRDVLLGMRFLHTPNTGSTAEGPSWPRCCPTPSRPCCCCRPWAATTGR</sequence>
<organism evidence="2 3">
    <name type="scientific">Prorocentrum cordatum</name>
    <dbReference type="NCBI Taxonomy" id="2364126"/>
    <lineage>
        <taxon>Eukaryota</taxon>
        <taxon>Sar</taxon>
        <taxon>Alveolata</taxon>
        <taxon>Dinophyceae</taxon>
        <taxon>Prorocentrales</taxon>
        <taxon>Prorocentraceae</taxon>
        <taxon>Prorocentrum</taxon>
    </lineage>
</organism>
<protein>
    <submittedName>
        <fullName evidence="2">Uncharacterized protein</fullName>
    </submittedName>
</protein>
<dbReference type="Proteomes" id="UP001189429">
    <property type="component" value="Unassembled WGS sequence"/>
</dbReference>
<feature type="region of interest" description="Disordered" evidence="1">
    <location>
        <begin position="223"/>
        <end position="257"/>
    </location>
</feature>
<evidence type="ECO:0000256" key="1">
    <source>
        <dbReference type="SAM" id="MobiDB-lite"/>
    </source>
</evidence>
<reference evidence="2" key="1">
    <citation type="submission" date="2023-10" db="EMBL/GenBank/DDBJ databases">
        <authorList>
            <person name="Chen Y."/>
            <person name="Shah S."/>
            <person name="Dougan E. K."/>
            <person name="Thang M."/>
            <person name="Chan C."/>
        </authorList>
    </citation>
    <scope>NUCLEOTIDE SEQUENCE [LARGE SCALE GENOMIC DNA]</scope>
</reference>
<comment type="caution">
    <text evidence="2">The sequence shown here is derived from an EMBL/GenBank/DDBJ whole genome shotgun (WGS) entry which is preliminary data.</text>
</comment>
<evidence type="ECO:0000313" key="2">
    <source>
        <dbReference type="EMBL" id="CAK0905014.1"/>
    </source>
</evidence>
<feature type="region of interest" description="Disordered" evidence="1">
    <location>
        <begin position="327"/>
        <end position="360"/>
    </location>
</feature>